<comment type="subcellular location">
    <subcellularLocation>
        <location evidence="1">Membrane</location>
        <topology evidence="1">Multi-pass membrane protein</topology>
    </subcellularLocation>
</comment>
<evidence type="ECO:0000256" key="8">
    <source>
        <dbReference type="ARBA" id="ARBA00023136"/>
    </source>
</evidence>
<dbReference type="InterPro" id="IPR030659">
    <property type="entry name" value="SecY_CS"/>
</dbReference>
<keyword evidence="12" id="KW-1185">Reference proteome</keyword>
<dbReference type="Proteomes" id="UP000181951">
    <property type="component" value="Unassembled WGS sequence"/>
</dbReference>
<evidence type="ECO:0000256" key="6">
    <source>
        <dbReference type="ARBA" id="ARBA00022989"/>
    </source>
</evidence>
<keyword evidence="8 10" id="KW-0472">Membrane</keyword>
<evidence type="ECO:0000256" key="3">
    <source>
        <dbReference type="ARBA" id="ARBA00022448"/>
    </source>
</evidence>
<evidence type="ECO:0000256" key="5">
    <source>
        <dbReference type="ARBA" id="ARBA00022927"/>
    </source>
</evidence>
<dbReference type="PROSITE" id="PS00755">
    <property type="entry name" value="SECY_1"/>
    <property type="match status" value="1"/>
</dbReference>
<dbReference type="PANTHER" id="PTHR10906">
    <property type="entry name" value="SECY/SEC61-ALPHA FAMILY MEMBER"/>
    <property type="match status" value="1"/>
</dbReference>
<keyword evidence="5" id="KW-0653">Protein transport</keyword>
<organism evidence="11 12">
    <name type="scientific">Actinacidiphila rubida</name>
    <dbReference type="NCBI Taxonomy" id="310780"/>
    <lineage>
        <taxon>Bacteria</taxon>
        <taxon>Bacillati</taxon>
        <taxon>Actinomycetota</taxon>
        <taxon>Actinomycetes</taxon>
        <taxon>Kitasatosporales</taxon>
        <taxon>Streptomycetaceae</taxon>
        <taxon>Actinacidiphila</taxon>
    </lineage>
</organism>
<reference evidence="11 12" key="1">
    <citation type="submission" date="2016-10" db="EMBL/GenBank/DDBJ databases">
        <authorList>
            <person name="de Groot N.N."/>
        </authorList>
    </citation>
    <scope>NUCLEOTIDE SEQUENCE [LARGE SCALE GENOMIC DNA]</scope>
    <source>
        <strain evidence="11 12">CGMCC 4.2026</strain>
    </source>
</reference>
<dbReference type="Gene3D" id="1.10.3370.10">
    <property type="entry name" value="SecY subunit domain"/>
    <property type="match status" value="1"/>
</dbReference>
<dbReference type="Pfam" id="PF00344">
    <property type="entry name" value="SecY"/>
    <property type="match status" value="1"/>
</dbReference>
<dbReference type="InterPro" id="IPR023201">
    <property type="entry name" value="SecY_dom_sf"/>
</dbReference>
<evidence type="ECO:0000256" key="1">
    <source>
        <dbReference type="ARBA" id="ARBA00004141"/>
    </source>
</evidence>
<sequence length="164" mass="17727">MLTAFARAFRTPDLRKKLLFTLSIVVVYRLGAHVPVPGIDYTVVNECIKDTKGNNSLFGLVNMFSGGALLQLTIFALGIMPYITASIILQLLTVVIPRLEALKKEGQAGTTKITQYTRYLTVALAVLQGTGLVATARSGSLFSNCTQASQIVPNQSIFTTITMV</sequence>
<feature type="non-terminal residue" evidence="11">
    <location>
        <position position="164"/>
    </location>
</feature>
<dbReference type="InterPro" id="IPR002208">
    <property type="entry name" value="SecY/SEC61-alpha"/>
</dbReference>
<keyword evidence="3" id="KW-0813">Transport</keyword>
<dbReference type="STRING" id="310780.SAMN05216267_10181"/>
<evidence type="ECO:0000256" key="7">
    <source>
        <dbReference type="ARBA" id="ARBA00023010"/>
    </source>
</evidence>
<dbReference type="RefSeq" id="WP_407640301.1">
    <property type="nucleotide sequence ID" value="NZ_FODD01000018.1"/>
</dbReference>
<evidence type="ECO:0000313" key="12">
    <source>
        <dbReference type="Proteomes" id="UP000181951"/>
    </source>
</evidence>
<comment type="similarity">
    <text evidence="2 9">Belongs to the SecY/SEC61-alpha family.</text>
</comment>
<dbReference type="SUPFAM" id="SSF103491">
    <property type="entry name" value="Preprotein translocase SecY subunit"/>
    <property type="match status" value="1"/>
</dbReference>
<feature type="transmembrane region" description="Helical" evidence="10">
    <location>
        <begin position="68"/>
        <end position="96"/>
    </location>
</feature>
<evidence type="ECO:0000256" key="9">
    <source>
        <dbReference type="RuleBase" id="RU004349"/>
    </source>
</evidence>
<dbReference type="GO" id="GO:0015031">
    <property type="term" value="P:protein transport"/>
    <property type="evidence" value="ECO:0007669"/>
    <property type="project" value="UniProtKB-KW"/>
</dbReference>
<proteinExistence type="inferred from homology"/>
<evidence type="ECO:0000313" key="11">
    <source>
        <dbReference type="EMBL" id="SEO12615.1"/>
    </source>
</evidence>
<dbReference type="PRINTS" id="PR00303">
    <property type="entry name" value="SECYTRNLCASE"/>
</dbReference>
<dbReference type="EMBL" id="FODD01000018">
    <property type="protein sequence ID" value="SEO12615.1"/>
    <property type="molecule type" value="Genomic_DNA"/>
</dbReference>
<evidence type="ECO:0000256" key="2">
    <source>
        <dbReference type="ARBA" id="ARBA00005751"/>
    </source>
</evidence>
<dbReference type="GO" id="GO:0016020">
    <property type="term" value="C:membrane"/>
    <property type="evidence" value="ECO:0007669"/>
    <property type="project" value="UniProtKB-SubCell"/>
</dbReference>
<keyword evidence="7" id="KW-0811">Translocation</keyword>
<protein>
    <submittedName>
        <fullName evidence="11">Preprotein translocase subunit SecY</fullName>
    </submittedName>
</protein>
<keyword evidence="6 10" id="KW-1133">Transmembrane helix</keyword>
<keyword evidence="4 10" id="KW-0812">Transmembrane</keyword>
<evidence type="ECO:0000256" key="10">
    <source>
        <dbReference type="SAM" id="Phobius"/>
    </source>
</evidence>
<dbReference type="AlphaFoldDB" id="A0A1H8M5K3"/>
<evidence type="ECO:0000256" key="4">
    <source>
        <dbReference type="ARBA" id="ARBA00022692"/>
    </source>
</evidence>
<gene>
    <name evidence="11" type="ORF">SAMN05216267_10181</name>
</gene>
<name>A0A1H8M5K3_9ACTN</name>
<accession>A0A1H8M5K3</accession>